<keyword evidence="2" id="KW-0547">Nucleotide-binding</keyword>
<dbReference type="GO" id="GO:0005524">
    <property type="term" value="F:ATP binding"/>
    <property type="evidence" value="ECO:0007669"/>
    <property type="project" value="UniProtKB-KW"/>
</dbReference>
<proteinExistence type="predicted"/>
<evidence type="ECO:0000256" key="2">
    <source>
        <dbReference type="ARBA" id="ARBA00022741"/>
    </source>
</evidence>
<evidence type="ECO:0000256" key="3">
    <source>
        <dbReference type="ARBA" id="ARBA00022777"/>
    </source>
</evidence>
<dbReference type="GO" id="GO:0004674">
    <property type="term" value="F:protein serine/threonine kinase activity"/>
    <property type="evidence" value="ECO:0007669"/>
    <property type="project" value="TreeGrafter"/>
</dbReference>
<dbReference type="EMBL" id="KZ825477">
    <property type="protein sequence ID" value="PYI34280.1"/>
    <property type="molecule type" value="Genomic_DNA"/>
</dbReference>
<dbReference type="Pfam" id="PF00069">
    <property type="entry name" value="Pkinase"/>
    <property type="match status" value="1"/>
</dbReference>
<accession>A0A2V5IYZ4</accession>
<dbReference type="PANTHER" id="PTHR44329">
    <property type="entry name" value="SERINE/THREONINE-PROTEIN KINASE TNNI3K-RELATED"/>
    <property type="match status" value="1"/>
</dbReference>
<dbReference type="InterPro" id="IPR000719">
    <property type="entry name" value="Prot_kinase_dom"/>
</dbReference>
<keyword evidence="3 6" id="KW-0418">Kinase</keyword>
<dbReference type="AlphaFoldDB" id="A0A2V5IYZ4"/>
<dbReference type="PANTHER" id="PTHR44329:SF288">
    <property type="entry name" value="MITOGEN-ACTIVATED PROTEIN KINASE KINASE KINASE 20"/>
    <property type="match status" value="1"/>
</dbReference>
<evidence type="ECO:0000256" key="4">
    <source>
        <dbReference type="ARBA" id="ARBA00022840"/>
    </source>
</evidence>
<name>A0A2V5IYZ4_9EURO</name>
<keyword evidence="7" id="KW-1185">Reference proteome</keyword>
<reference evidence="6 7" key="1">
    <citation type="submission" date="2018-02" db="EMBL/GenBank/DDBJ databases">
        <title>The genomes of Aspergillus section Nigri reveals drivers in fungal speciation.</title>
        <authorList>
            <consortium name="DOE Joint Genome Institute"/>
            <person name="Vesth T.C."/>
            <person name="Nybo J."/>
            <person name="Theobald S."/>
            <person name="Brandl J."/>
            <person name="Frisvad J.C."/>
            <person name="Nielsen K.F."/>
            <person name="Lyhne E.K."/>
            <person name="Kogle M.E."/>
            <person name="Kuo A."/>
            <person name="Riley R."/>
            <person name="Clum A."/>
            <person name="Nolan M."/>
            <person name="Lipzen A."/>
            <person name="Salamov A."/>
            <person name="Henrissat B."/>
            <person name="Wiebenga A."/>
            <person name="De vries R.P."/>
            <person name="Grigoriev I.V."/>
            <person name="Mortensen U.H."/>
            <person name="Andersen M.R."/>
            <person name="Baker S.E."/>
        </authorList>
    </citation>
    <scope>NUCLEOTIDE SEQUENCE [LARGE SCALE GENOMIC DNA]</scope>
    <source>
        <strain evidence="6 7">CBS 114.80</strain>
    </source>
</reference>
<dbReference type="InterPro" id="IPR051681">
    <property type="entry name" value="Ser/Thr_Kinases-Pseudokinases"/>
</dbReference>
<gene>
    <name evidence="6" type="ORF">BP00DRAFT_337138</name>
</gene>
<protein>
    <submittedName>
        <fullName evidence="6">Kinase-like protein</fullName>
    </submittedName>
</protein>
<evidence type="ECO:0000259" key="5">
    <source>
        <dbReference type="PROSITE" id="PS50011"/>
    </source>
</evidence>
<sequence>MYAYALNRILSWWVYPFHALFSVVRRIFLLPFLRARRSVADVERPGNQTTQLLCGEVLGIGSTASIIRVGSGTVLKSPHYARTQLSKETFEEIKKSFKVEEEIISILGTHPRIIQFLGVSQDPPGLLLAEACGGNLQTYLDQHVGMTSLALRLRWCSQSAEAIAFIHQKGVIHSDLRLDCYLLQHNDLLLCDFGGSSTTSGSIDGGHLPDSGFFNPNKPWVSTREIDIFSLGSVLYTIMTDHWPYRSPGPFTSMQEKELYSNTVDELFGSNKFPSTDNLIGGHVMQRCWEGQYDRVEEILHDQASCAVDSV</sequence>
<evidence type="ECO:0000313" key="7">
    <source>
        <dbReference type="Proteomes" id="UP000248817"/>
    </source>
</evidence>
<evidence type="ECO:0000313" key="6">
    <source>
        <dbReference type="EMBL" id="PYI34280.1"/>
    </source>
</evidence>
<dbReference type="PROSITE" id="PS50011">
    <property type="entry name" value="PROTEIN_KINASE_DOM"/>
    <property type="match status" value="1"/>
</dbReference>
<feature type="domain" description="Protein kinase" evidence="5">
    <location>
        <begin position="52"/>
        <end position="311"/>
    </location>
</feature>
<keyword evidence="4" id="KW-0067">ATP-binding</keyword>
<dbReference type="InterPro" id="IPR011009">
    <property type="entry name" value="Kinase-like_dom_sf"/>
</dbReference>
<dbReference type="SUPFAM" id="SSF56112">
    <property type="entry name" value="Protein kinase-like (PK-like)"/>
    <property type="match status" value="1"/>
</dbReference>
<organism evidence="6 7">
    <name type="scientific">Aspergillus indologenus CBS 114.80</name>
    <dbReference type="NCBI Taxonomy" id="1450541"/>
    <lineage>
        <taxon>Eukaryota</taxon>
        <taxon>Fungi</taxon>
        <taxon>Dikarya</taxon>
        <taxon>Ascomycota</taxon>
        <taxon>Pezizomycotina</taxon>
        <taxon>Eurotiomycetes</taxon>
        <taxon>Eurotiomycetidae</taxon>
        <taxon>Eurotiales</taxon>
        <taxon>Aspergillaceae</taxon>
        <taxon>Aspergillus</taxon>
        <taxon>Aspergillus subgen. Circumdati</taxon>
    </lineage>
</organism>
<dbReference type="Proteomes" id="UP000248817">
    <property type="component" value="Unassembled WGS sequence"/>
</dbReference>
<dbReference type="CDD" id="cd00180">
    <property type="entry name" value="PKc"/>
    <property type="match status" value="1"/>
</dbReference>
<evidence type="ECO:0000256" key="1">
    <source>
        <dbReference type="ARBA" id="ARBA00022679"/>
    </source>
</evidence>
<keyword evidence="1" id="KW-0808">Transferase</keyword>
<dbReference type="Gene3D" id="1.10.510.10">
    <property type="entry name" value="Transferase(Phosphotransferase) domain 1"/>
    <property type="match status" value="1"/>
</dbReference>